<dbReference type="EC" id="2.7.13.3" evidence="2"/>
<dbReference type="PANTHER" id="PTHR24421:SF10">
    <property type="entry name" value="NITRATE_NITRITE SENSOR PROTEIN NARQ"/>
    <property type="match status" value="1"/>
</dbReference>
<dbReference type="Gene3D" id="3.30.450.40">
    <property type="match status" value="1"/>
</dbReference>
<evidence type="ECO:0000256" key="8">
    <source>
        <dbReference type="ARBA" id="ARBA00023012"/>
    </source>
</evidence>
<feature type="domain" description="Histidine kinase/HSP90-like ATPase" evidence="10">
    <location>
        <begin position="633"/>
        <end position="724"/>
    </location>
</feature>
<dbReference type="Pfam" id="PF02518">
    <property type="entry name" value="HATPase_c"/>
    <property type="match status" value="1"/>
</dbReference>
<feature type="transmembrane region" description="Helical" evidence="9">
    <location>
        <begin position="68"/>
        <end position="89"/>
    </location>
</feature>
<dbReference type="Proteomes" id="UP000597444">
    <property type="component" value="Unassembled WGS sequence"/>
</dbReference>
<evidence type="ECO:0000256" key="9">
    <source>
        <dbReference type="SAM" id="Phobius"/>
    </source>
</evidence>
<sequence>MDQEALPEETSLVMSSLPPADTRLSGTRLRLARWGWILLVLIFCGFYLAGVLVYYVQLHGFQQGAYAHLLAMPAVVSGYDTFVSLYLLLTGPYATLNITLITCFSPVWIAVSLLIFWRRSDDWMALYIALLLVMLVVSLSPAFSVLSRVVGLTSPLGVCITLLRLFSFSSVIFFFALFPDGRFVPSWTRWMTLAYLAWQVPLFLPSTSPFSLVHWPPLLLASLLLCMLLACGFAQLYRYRRVSTAIQRQQTKWVVFGMLMGTLFDAANLLPPLIWPALSQPGPAQALYAILSEVTFPFVLLLVPITIGVAVLRYRLWDIDLLINRTLVYGLLTASIIGLYLLVVVGLGTLLSVLGSLLLSLLATGLVAVLVQPLHQRLQRAVNHLMFGERDEPYRVLARLSNRLEATLATDSLLPTIVQTVAQALKLPSVAITYRQQGEDVLAASTGEISREALVRLPLVAQSEHMGDLWLAARARGEPLTPADLRLLHDLAPQIAVAVQAVRLTAELRHLTTDLQQSRTRLVTAREEERRRLRRDLHDGLGPTLASLTFKIDAARNLLTRDSTRADRLLEEVRQQTQGTLAQIRRLVYDLRPPALDELGLLSALREQAVSSQHQGLQILVEVPECLPPLPAAVEVAAYRIALEALTNVVRHAEAQRCFLRLCLQESVLTLEVSDDGKGIADDHRIGVGLLAMRERAVELGGRCGIARGPSGGTTVRVTFPLGVAADSSPFSPPGSVS</sequence>
<accession>A0A8J3I7I7</accession>
<feature type="transmembrane region" description="Helical" evidence="9">
    <location>
        <begin position="155"/>
        <end position="178"/>
    </location>
</feature>
<feature type="transmembrane region" description="Helical" evidence="9">
    <location>
        <begin position="34"/>
        <end position="56"/>
    </location>
</feature>
<feature type="transmembrane region" description="Helical" evidence="9">
    <location>
        <begin position="353"/>
        <end position="371"/>
    </location>
</feature>
<feature type="transmembrane region" description="Helical" evidence="9">
    <location>
        <begin position="95"/>
        <end position="117"/>
    </location>
</feature>
<dbReference type="GO" id="GO:0000155">
    <property type="term" value="F:phosphorelay sensor kinase activity"/>
    <property type="evidence" value="ECO:0007669"/>
    <property type="project" value="InterPro"/>
</dbReference>
<evidence type="ECO:0000313" key="12">
    <source>
        <dbReference type="Proteomes" id="UP000597444"/>
    </source>
</evidence>
<dbReference type="Pfam" id="PF07730">
    <property type="entry name" value="HisKA_3"/>
    <property type="match status" value="1"/>
</dbReference>
<dbReference type="Gene3D" id="1.20.5.1930">
    <property type="match status" value="1"/>
</dbReference>
<keyword evidence="9" id="KW-0472">Membrane</keyword>
<evidence type="ECO:0000256" key="5">
    <source>
        <dbReference type="ARBA" id="ARBA00022741"/>
    </source>
</evidence>
<evidence type="ECO:0000313" key="11">
    <source>
        <dbReference type="EMBL" id="GHO90254.1"/>
    </source>
</evidence>
<dbReference type="Gene3D" id="3.30.565.10">
    <property type="entry name" value="Histidine kinase-like ATPase, C-terminal domain"/>
    <property type="match status" value="1"/>
</dbReference>
<proteinExistence type="predicted"/>
<keyword evidence="3" id="KW-0597">Phosphoprotein</keyword>
<keyword evidence="7" id="KW-0067">ATP-binding</keyword>
<dbReference type="SMART" id="SM00387">
    <property type="entry name" value="HATPase_c"/>
    <property type="match status" value="1"/>
</dbReference>
<dbReference type="GO" id="GO:0005524">
    <property type="term" value="F:ATP binding"/>
    <property type="evidence" value="ECO:0007669"/>
    <property type="project" value="UniProtKB-KW"/>
</dbReference>
<dbReference type="InterPro" id="IPR036890">
    <property type="entry name" value="HATPase_C_sf"/>
</dbReference>
<dbReference type="InterPro" id="IPR029016">
    <property type="entry name" value="GAF-like_dom_sf"/>
</dbReference>
<dbReference type="PANTHER" id="PTHR24421">
    <property type="entry name" value="NITRATE/NITRITE SENSOR PROTEIN NARX-RELATED"/>
    <property type="match status" value="1"/>
</dbReference>
<evidence type="ECO:0000256" key="4">
    <source>
        <dbReference type="ARBA" id="ARBA00022679"/>
    </source>
</evidence>
<organism evidence="11 12">
    <name type="scientific">Reticulibacter mediterranei</name>
    <dbReference type="NCBI Taxonomy" id="2778369"/>
    <lineage>
        <taxon>Bacteria</taxon>
        <taxon>Bacillati</taxon>
        <taxon>Chloroflexota</taxon>
        <taxon>Ktedonobacteria</taxon>
        <taxon>Ktedonobacterales</taxon>
        <taxon>Reticulibacteraceae</taxon>
        <taxon>Reticulibacter</taxon>
    </lineage>
</organism>
<evidence type="ECO:0000256" key="6">
    <source>
        <dbReference type="ARBA" id="ARBA00022777"/>
    </source>
</evidence>
<dbReference type="CDD" id="cd16917">
    <property type="entry name" value="HATPase_UhpB-NarQ-NarX-like"/>
    <property type="match status" value="1"/>
</dbReference>
<keyword evidence="4" id="KW-0808">Transferase</keyword>
<dbReference type="SUPFAM" id="SSF55874">
    <property type="entry name" value="ATPase domain of HSP90 chaperone/DNA topoisomerase II/histidine kinase"/>
    <property type="match status" value="1"/>
</dbReference>
<keyword evidence="9" id="KW-0812">Transmembrane</keyword>
<keyword evidence="6" id="KW-0418">Kinase</keyword>
<dbReference type="SUPFAM" id="SSF55781">
    <property type="entry name" value="GAF domain-like"/>
    <property type="match status" value="1"/>
</dbReference>
<evidence type="ECO:0000256" key="1">
    <source>
        <dbReference type="ARBA" id="ARBA00000085"/>
    </source>
</evidence>
<dbReference type="InterPro" id="IPR003594">
    <property type="entry name" value="HATPase_dom"/>
</dbReference>
<comment type="caution">
    <text evidence="11">The sequence shown here is derived from an EMBL/GenBank/DDBJ whole genome shotgun (WGS) entry which is preliminary data.</text>
</comment>
<feature type="transmembrane region" description="Helical" evidence="9">
    <location>
        <begin position="326"/>
        <end position="347"/>
    </location>
</feature>
<evidence type="ECO:0000256" key="2">
    <source>
        <dbReference type="ARBA" id="ARBA00012438"/>
    </source>
</evidence>
<name>A0A8J3I7I7_9CHLR</name>
<dbReference type="InterPro" id="IPR050482">
    <property type="entry name" value="Sensor_HK_TwoCompSys"/>
</dbReference>
<feature type="transmembrane region" description="Helical" evidence="9">
    <location>
        <begin position="124"/>
        <end position="143"/>
    </location>
</feature>
<dbReference type="AlphaFoldDB" id="A0A8J3I7I7"/>
<keyword evidence="12" id="KW-1185">Reference proteome</keyword>
<reference evidence="11" key="1">
    <citation type="submission" date="2020-10" db="EMBL/GenBank/DDBJ databases">
        <title>Taxonomic study of unclassified bacteria belonging to the class Ktedonobacteria.</title>
        <authorList>
            <person name="Yabe S."/>
            <person name="Wang C.M."/>
            <person name="Zheng Y."/>
            <person name="Sakai Y."/>
            <person name="Cavaletti L."/>
            <person name="Monciardini P."/>
            <person name="Donadio S."/>
        </authorList>
    </citation>
    <scope>NUCLEOTIDE SEQUENCE</scope>
    <source>
        <strain evidence="11">ID150040</strain>
    </source>
</reference>
<evidence type="ECO:0000256" key="3">
    <source>
        <dbReference type="ARBA" id="ARBA00022553"/>
    </source>
</evidence>
<keyword evidence="9" id="KW-1133">Transmembrane helix</keyword>
<dbReference type="InterPro" id="IPR011712">
    <property type="entry name" value="Sig_transdc_His_kin_sub3_dim/P"/>
</dbReference>
<comment type="catalytic activity">
    <reaction evidence="1">
        <text>ATP + protein L-histidine = ADP + protein N-phospho-L-histidine.</text>
        <dbReference type="EC" id="2.7.13.3"/>
    </reaction>
</comment>
<feature type="transmembrane region" description="Helical" evidence="9">
    <location>
        <begin position="218"/>
        <end position="237"/>
    </location>
</feature>
<dbReference type="GO" id="GO:0046983">
    <property type="term" value="F:protein dimerization activity"/>
    <property type="evidence" value="ECO:0007669"/>
    <property type="project" value="InterPro"/>
</dbReference>
<protein>
    <recommendedName>
        <fullName evidence="2">histidine kinase</fullName>
        <ecNumber evidence="2">2.7.13.3</ecNumber>
    </recommendedName>
</protein>
<gene>
    <name evidence="11" type="ORF">KSF_003020</name>
</gene>
<feature type="transmembrane region" description="Helical" evidence="9">
    <location>
        <begin position="294"/>
        <end position="314"/>
    </location>
</feature>
<keyword evidence="5" id="KW-0547">Nucleotide-binding</keyword>
<feature type="transmembrane region" description="Helical" evidence="9">
    <location>
        <begin position="253"/>
        <end position="274"/>
    </location>
</feature>
<dbReference type="GO" id="GO:0016020">
    <property type="term" value="C:membrane"/>
    <property type="evidence" value="ECO:0007669"/>
    <property type="project" value="InterPro"/>
</dbReference>
<dbReference type="EMBL" id="BNJK01000001">
    <property type="protein sequence ID" value="GHO90254.1"/>
    <property type="molecule type" value="Genomic_DNA"/>
</dbReference>
<evidence type="ECO:0000259" key="10">
    <source>
        <dbReference type="SMART" id="SM00387"/>
    </source>
</evidence>
<keyword evidence="8" id="KW-0902">Two-component regulatory system</keyword>
<evidence type="ECO:0000256" key="7">
    <source>
        <dbReference type="ARBA" id="ARBA00022840"/>
    </source>
</evidence>